<dbReference type="SUPFAM" id="SSF48403">
    <property type="entry name" value="Ankyrin repeat"/>
    <property type="match status" value="1"/>
</dbReference>
<dbReference type="Proteomes" id="UP000030746">
    <property type="component" value="Unassembled WGS sequence"/>
</dbReference>
<dbReference type="CTD" id="20242978"/>
<protein>
    <submittedName>
        <fullName evidence="3">Uncharacterized protein</fullName>
    </submittedName>
</protein>
<organism evidence="3 4">
    <name type="scientific">Lottia gigantea</name>
    <name type="common">Giant owl limpet</name>
    <dbReference type="NCBI Taxonomy" id="225164"/>
    <lineage>
        <taxon>Eukaryota</taxon>
        <taxon>Metazoa</taxon>
        <taxon>Spiralia</taxon>
        <taxon>Lophotrochozoa</taxon>
        <taxon>Mollusca</taxon>
        <taxon>Gastropoda</taxon>
        <taxon>Patellogastropoda</taxon>
        <taxon>Lottioidea</taxon>
        <taxon>Lottiidae</taxon>
        <taxon>Lottia</taxon>
    </lineage>
</organism>
<gene>
    <name evidence="3" type="ORF">LOTGIDRAFT_175022</name>
</gene>
<evidence type="ECO:0000256" key="2">
    <source>
        <dbReference type="SAM" id="MobiDB-lite"/>
    </source>
</evidence>
<dbReference type="OrthoDB" id="6161356at2759"/>
<dbReference type="STRING" id="225164.V4AMF9"/>
<keyword evidence="4" id="KW-1185">Reference proteome</keyword>
<dbReference type="HOGENOM" id="CLU_819614_0_0_1"/>
<dbReference type="Gene3D" id="1.25.40.20">
    <property type="entry name" value="Ankyrin repeat-containing domain"/>
    <property type="match status" value="1"/>
</dbReference>
<dbReference type="InterPro" id="IPR036770">
    <property type="entry name" value="Ankyrin_rpt-contain_sf"/>
</dbReference>
<dbReference type="KEGG" id="lgi:LOTGIDRAFT_175022"/>
<evidence type="ECO:0000256" key="1">
    <source>
        <dbReference type="PROSITE-ProRule" id="PRU00023"/>
    </source>
</evidence>
<dbReference type="InterPro" id="IPR002110">
    <property type="entry name" value="Ankyrin_rpt"/>
</dbReference>
<dbReference type="GeneID" id="20242978"/>
<evidence type="ECO:0000313" key="3">
    <source>
        <dbReference type="EMBL" id="ESO95940.1"/>
    </source>
</evidence>
<dbReference type="EMBL" id="KB201568">
    <property type="protein sequence ID" value="ESO95940.1"/>
    <property type="molecule type" value="Genomic_DNA"/>
</dbReference>
<dbReference type="PROSITE" id="PS50088">
    <property type="entry name" value="ANK_REPEAT"/>
    <property type="match status" value="1"/>
</dbReference>
<dbReference type="RefSeq" id="XP_009053372.1">
    <property type="nucleotide sequence ID" value="XM_009055124.1"/>
</dbReference>
<feature type="repeat" description="ANK" evidence="1">
    <location>
        <begin position="299"/>
        <end position="331"/>
    </location>
</feature>
<evidence type="ECO:0000313" key="4">
    <source>
        <dbReference type="Proteomes" id="UP000030746"/>
    </source>
</evidence>
<proteinExistence type="predicted"/>
<dbReference type="PROSITE" id="PS50297">
    <property type="entry name" value="ANK_REP_REGION"/>
    <property type="match status" value="1"/>
</dbReference>
<sequence>MFSYVPSNYSVRSSTSNQPPLYGTAFFRQPSTSSLESTFEIVREDAFSKSVNLTESNSAGDFVSDLHKSVQVLPSTSGRYQIYRDSINTSKQTANKMSTRNDTNSFIYNISNPHRPKLESAAVKKSPDSKKIHVTKSTPKLDRKSPGSVSTKSLPVSMVTSTDHDFECSCKQYHSHVFLDDSINMDMVRQEQQRVRAVNDSHKSSLYLAEGTDDARNIFWTPALSFHSYKHGDTCVEFASLWPSKKELQEHLQNSGVLSTVLRGAVFELGLQAIVCGPIDLLKCLIQLCLIRVDQQFDNGSSMLHIACLSRNIESVQYLTQIGISPKIRDKHGLVRHDW</sequence>
<feature type="region of interest" description="Disordered" evidence="2">
    <location>
        <begin position="120"/>
        <end position="154"/>
    </location>
</feature>
<keyword evidence="1" id="KW-0040">ANK repeat</keyword>
<dbReference type="AlphaFoldDB" id="V4AMF9"/>
<accession>V4AMF9</accession>
<reference evidence="3 4" key="1">
    <citation type="journal article" date="2013" name="Nature">
        <title>Insights into bilaterian evolution from three spiralian genomes.</title>
        <authorList>
            <person name="Simakov O."/>
            <person name="Marletaz F."/>
            <person name="Cho S.J."/>
            <person name="Edsinger-Gonzales E."/>
            <person name="Havlak P."/>
            <person name="Hellsten U."/>
            <person name="Kuo D.H."/>
            <person name="Larsson T."/>
            <person name="Lv J."/>
            <person name="Arendt D."/>
            <person name="Savage R."/>
            <person name="Osoegawa K."/>
            <person name="de Jong P."/>
            <person name="Grimwood J."/>
            <person name="Chapman J.A."/>
            <person name="Shapiro H."/>
            <person name="Aerts A."/>
            <person name="Otillar R.P."/>
            <person name="Terry A.Y."/>
            <person name="Boore J.L."/>
            <person name="Grigoriev I.V."/>
            <person name="Lindberg D.R."/>
            <person name="Seaver E.C."/>
            <person name="Weisblat D.A."/>
            <person name="Putnam N.H."/>
            <person name="Rokhsar D.S."/>
        </authorList>
    </citation>
    <scope>NUCLEOTIDE SEQUENCE [LARGE SCALE GENOMIC DNA]</scope>
</reference>
<name>V4AMF9_LOTGI</name>